<dbReference type="SUPFAM" id="SSF57798">
    <property type="entry name" value="Casein kinase II beta subunit"/>
    <property type="match status" value="1"/>
</dbReference>
<dbReference type="Pfam" id="PF01214">
    <property type="entry name" value="CK_II_beta"/>
    <property type="match status" value="2"/>
</dbReference>
<comment type="subunit">
    <text evidence="2">Tetramer of two alpha and two beta subunits.</text>
</comment>
<evidence type="ECO:0000256" key="2">
    <source>
        <dbReference type="RuleBase" id="RU361268"/>
    </source>
</evidence>
<reference evidence="3 4" key="1">
    <citation type="journal article" date="2018" name="J. Invertebr. Pathol.">
        <title>New genotyping method for the causative agent of crayfish plague (Aphanomyces astaci) based on whole genome data.</title>
        <authorList>
            <person name="Minardi D."/>
            <person name="Studholme D.J."/>
            <person name="van der Giezen M."/>
            <person name="Pretto T."/>
            <person name="Oidtmann B."/>
        </authorList>
    </citation>
    <scope>NUCLEOTIDE SEQUENCE [LARGE SCALE GENOMIC DNA]</scope>
    <source>
        <strain evidence="3 4">KB13</strain>
    </source>
</reference>
<dbReference type="GO" id="GO:0019887">
    <property type="term" value="F:protein kinase regulator activity"/>
    <property type="evidence" value="ECO:0007669"/>
    <property type="project" value="InterPro"/>
</dbReference>
<protein>
    <recommendedName>
        <fullName evidence="2">Casein kinase II subunit beta</fullName>
        <shortName evidence="2">CK II beta</shortName>
    </recommendedName>
</protein>
<dbReference type="AlphaFoldDB" id="A0A9X8DMX7"/>
<dbReference type="EMBL" id="QUTI01041314">
    <property type="protein sequence ID" value="RLO00245.1"/>
    <property type="molecule type" value="Genomic_DNA"/>
</dbReference>
<sequence>MARMASEGDEYEEEEEKWSQWFCGLPGNEYFCEINLAYIEDSFNLYGLRAMVSNYQDALNIILDLTGVCNYVMRSHGLDAMLKKFRDGDFGFCPRALCDGQPVVPAGMYDEPKKAEMKYVAHLVEDLPIPHGCVVDGAYFGSTFPHLFFLTYSNLEPPPSTHLYVPRVFGYKIHRKGPNRHRLATTAAKALENGDQ</sequence>
<dbReference type="GO" id="GO:0005956">
    <property type="term" value="C:protein kinase CK2 complex"/>
    <property type="evidence" value="ECO:0007669"/>
    <property type="project" value="UniProtKB-UniRule"/>
</dbReference>
<evidence type="ECO:0000313" key="4">
    <source>
        <dbReference type="Proteomes" id="UP000275652"/>
    </source>
</evidence>
<dbReference type="SMART" id="SM01085">
    <property type="entry name" value="CK_II_beta"/>
    <property type="match status" value="1"/>
</dbReference>
<dbReference type="PANTHER" id="PTHR11740:SF0">
    <property type="entry name" value="CASEIN KINASE II SUBUNIT BETA"/>
    <property type="match status" value="1"/>
</dbReference>
<dbReference type="PRINTS" id="PR00472">
    <property type="entry name" value="CASNKINASEII"/>
</dbReference>
<accession>A0A9X8DMX7</accession>
<name>A0A9X8DMX7_APHAT</name>
<feature type="non-terminal residue" evidence="3">
    <location>
        <position position="196"/>
    </location>
</feature>
<dbReference type="PANTHER" id="PTHR11740">
    <property type="entry name" value="CASEIN KINASE II SUBUNIT BETA"/>
    <property type="match status" value="1"/>
</dbReference>
<evidence type="ECO:0000256" key="1">
    <source>
        <dbReference type="ARBA" id="ARBA00006941"/>
    </source>
</evidence>
<evidence type="ECO:0000313" key="3">
    <source>
        <dbReference type="EMBL" id="RLO00245.1"/>
    </source>
</evidence>
<dbReference type="InterPro" id="IPR016149">
    <property type="entry name" value="Casein_kin_II_reg-sub_N"/>
</dbReference>
<dbReference type="InterPro" id="IPR035991">
    <property type="entry name" value="Casein_kinase_II_beta-like"/>
</dbReference>
<dbReference type="Gene3D" id="1.10.1820.10">
    <property type="entry name" value="protein kinase ck2 holoenzyme, chain C, domain 1"/>
    <property type="match status" value="1"/>
</dbReference>
<dbReference type="Proteomes" id="UP000275652">
    <property type="component" value="Unassembled WGS sequence"/>
</dbReference>
<organism evidence="3 4">
    <name type="scientific">Aphanomyces astaci</name>
    <name type="common">Crayfish plague agent</name>
    <dbReference type="NCBI Taxonomy" id="112090"/>
    <lineage>
        <taxon>Eukaryota</taxon>
        <taxon>Sar</taxon>
        <taxon>Stramenopiles</taxon>
        <taxon>Oomycota</taxon>
        <taxon>Saprolegniomycetes</taxon>
        <taxon>Saprolegniales</taxon>
        <taxon>Verrucalvaceae</taxon>
        <taxon>Aphanomyces</taxon>
    </lineage>
</organism>
<dbReference type="InterPro" id="IPR000704">
    <property type="entry name" value="Casein_kinase_II_reg-sub"/>
</dbReference>
<gene>
    <name evidence="3" type="ORF">DYB28_010880</name>
</gene>
<dbReference type="GO" id="GO:0005737">
    <property type="term" value="C:cytoplasm"/>
    <property type="evidence" value="ECO:0007669"/>
    <property type="project" value="TreeGrafter"/>
</dbReference>
<proteinExistence type="inferred from homology"/>
<comment type="similarity">
    <text evidence="1 2">Belongs to the casein kinase 2 subunit beta family.</text>
</comment>
<comment type="caution">
    <text evidence="3">The sequence shown here is derived from an EMBL/GenBank/DDBJ whole genome shotgun (WGS) entry which is preliminary data.</text>
</comment>
<dbReference type="Gene3D" id="2.20.25.20">
    <property type="match status" value="1"/>
</dbReference>